<feature type="transmembrane region" description="Helical" evidence="1">
    <location>
        <begin position="216"/>
        <end position="236"/>
    </location>
</feature>
<feature type="transmembrane region" description="Helical" evidence="1">
    <location>
        <begin position="94"/>
        <end position="114"/>
    </location>
</feature>
<name>A0A1I1S8T4_9BURK</name>
<feature type="transmembrane region" description="Helical" evidence="1">
    <location>
        <begin position="243"/>
        <end position="265"/>
    </location>
</feature>
<keyword evidence="1" id="KW-0812">Transmembrane</keyword>
<dbReference type="EMBL" id="FOMQ01000001">
    <property type="protein sequence ID" value="SFD39410.1"/>
    <property type="molecule type" value="Genomic_DNA"/>
</dbReference>
<dbReference type="AlphaFoldDB" id="A0A1I1S8T4"/>
<protein>
    <submittedName>
        <fullName evidence="2">EamA-like transporter family protein</fullName>
    </submittedName>
</protein>
<dbReference type="RefSeq" id="WP_092949408.1">
    <property type="nucleotide sequence ID" value="NZ_FOMQ01000001.1"/>
</dbReference>
<organism evidence="2 3">
    <name type="scientific">Paracidovorax konjaci</name>
    <dbReference type="NCBI Taxonomy" id="32040"/>
    <lineage>
        <taxon>Bacteria</taxon>
        <taxon>Pseudomonadati</taxon>
        <taxon>Pseudomonadota</taxon>
        <taxon>Betaproteobacteria</taxon>
        <taxon>Burkholderiales</taxon>
        <taxon>Comamonadaceae</taxon>
        <taxon>Paracidovorax</taxon>
    </lineage>
</organism>
<feature type="transmembrane region" description="Helical" evidence="1">
    <location>
        <begin position="31"/>
        <end position="53"/>
    </location>
</feature>
<evidence type="ECO:0000313" key="2">
    <source>
        <dbReference type="EMBL" id="SFD39410.1"/>
    </source>
</evidence>
<accession>A0A1I1S8T4</accession>
<dbReference type="InterPro" id="IPR037185">
    <property type="entry name" value="EmrE-like"/>
</dbReference>
<dbReference type="NCBIfam" id="NF008676">
    <property type="entry name" value="PRK11689.1"/>
    <property type="match status" value="1"/>
</dbReference>
<feature type="transmembrane region" description="Helical" evidence="1">
    <location>
        <begin position="271"/>
        <end position="290"/>
    </location>
</feature>
<dbReference type="OrthoDB" id="7065924at2"/>
<feature type="transmembrane region" description="Helical" evidence="1">
    <location>
        <begin position="65"/>
        <end position="88"/>
    </location>
</feature>
<sequence length="304" mass="31407">MQTKNRATLIGLIAIALWSSIVGLIRSVSEGLGATGGAAMIYTIASLLLWATVGFTPLRSFPRRYLAWGSLLFVSYELCLALSIGYAASARQAIEVGMVNYLWPTFTMVAAIAFNGQKANLLVVPGLAISLAGICTVLGGGRGVDLPGMLANVQSNPLSYGLAFTGAVIWAAYCTVTARIAGGKNGITMFFMLTALVLWAKYLATGAADMDWSLPTAVSLAFAAAAMGFGYAAWNVGILHGNVTLLAGASYFTPVLSAALAAVLLRVPLTTAFWAGAFMVCGGAILCWLATRGAPKAGSAEAAS</sequence>
<keyword evidence="1" id="KW-1133">Transmembrane helix</keyword>
<feature type="transmembrane region" description="Helical" evidence="1">
    <location>
        <begin position="7"/>
        <end position="25"/>
    </location>
</feature>
<dbReference type="Proteomes" id="UP000199517">
    <property type="component" value="Unassembled WGS sequence"/>
</dbReference>
<dbReference type="SUPFAM" id="SSF103481">
    <property type="entry name" value="Multidrug resistance efflux transporter EmrE"/>
    <property type="match status" value="2"/>
</dbReference>
<proteinExistence type="predicted"/>
<evidence type="ECO:0000313" key="3">
    <source>
        <dbReference type="Proteomes" id="UP000199517"/>
    </source>
</evidence>
<keyword evidence="3" id="KW-1185">Reference proteome</keyword>
<keyword evidence="1" id="KW-0472">Membrane</keyword>
<evidence type="ECO:0000256" key="1">
    <source>
        <dbReference type="SAM" id="Phobius"/>
    </source>
</evidence>
<reference evidence="3" key="1">
    <citation type="submission" date="2016-10" db="EMBL/GenBank/DDBJ databases">
        <authorList>
            <person name="Varghese N."/>
            <person name="Submissions S."/>
        </authorList>
    </citation>
    <scope>NUCLEOTIDE SEQUENCE [LARGE SCALE GENOMIC DNA]</scope>
    <source>
        <strain evidence="3">DSM 7481</strain>
    </source>
</reference>
<dbReference type="STRING" id="32040.SAMN04489710_101485"/>
<feature type="transmembrane region" description="Helical" evidence="1">
    <location>
        <begin position="121"/>
        <end position="140"/>
    </location>
</feature>
<feature type="transmembrane region" description="Helical" evidence="1">
    <location>
        <begin position="187"/>
        <end position="204"/>
    </location>
</feature>
<gene>
    <name evidence="2" type="ORF">SAMN04489710_101485</name>
</gene>
<feature type="transmembrane region" description="Helical" evidence="1">
    <location>
        <begin position="160"/>
        <end position="180"/>
    </location>
</feature>